<dbReference type="AlphaFoldDB" id="A0A5R9J819"/>
<dbReference type="CDD" id="cd17324">
    <property type="entry name" value="MFS_NepI_like"/>
    <property type="match status" value="1"/>
</dbReference>
<dbReference type="PROSITE" id="PS50850">
    <property type="entry name" value="MFS"/>
    <property type="match status" value="1"/>
</dbReference>
<evidence type="ECO:0000259" key="5">
    <source>
        <dbReference type="PROSITE" id="PS50850"/>
    </source>
</evidence>
<evidence type="ECO:0000256" key="1">
    <source>
        <dbReference type="ARBA" id="ARBA00022692"/>
    </source>
</evidence>
<dbReference type="PANTHER" id="PTHR42910:SF1">
    <property type="entry name" value="MAJOR FACILITATOR SUPERFAMILY (MFS) PROFILE DOMAIN-CONTAINING PROTEIN"/>
    <property type="match status" value="1"/>
</dbReference>
<evidence type="ECO:0000256" key="2">
    <source>
        <dbReference type="ARBA" id="ARBA00022989"/>
    </source>
</evidence>
<feature type="transmembrane region" description="Helical" evidence="4">
    <location>
        <begin position="112"/>
        <end position="133"/>
    </location>
</feature>
<feature type="transmembrane region" description="Helical" evidence="4">
    <location>
        <begin position="231"/>
        <end position="252"/>
    </location>
</feature>
<evidence type="ECO:0000256" key="3">
    <source>
        <dbReference type="ARBA" id="ARBA00023136"/>
    </source>
</evidence>
<keyword evidence="2 4" id="KW-1133">Transmembrane helix</keyword>
<keyword evidence="1 4" id="KW-0812">Transmembrane</keyword>
<feature type="transmembrane region" description="Helical" evidence="4">
    <location>
        <begin position="258"/>
        <end position="280"/>
    </location>
</feature>
<dbReference type="Proteomes" id="UP000305654">
    <property type="component" value="Unassembled WGS sequence"/>
</dbReference>
<keyword evidence="3 4" id="KW-0472">Membrane</keyword>
<evidence type="ECO:0000313" key="7">
    <source>
        <dbReference type="Proteomes" id="UP000305654"/>
    </source>
</evidence>
<dbReference type="EMBL" id="VCDI01000006">
    <property type="protein sequence ID" value="TLU71496.1"/>
    <property type="molecule type" value="Genomic_DNA"/>
</dbReference>
<feature type="transmembrane region" description="Helical" evidence="4">
    <location>
        <begin position="87"/>
        <end position="106"/>
    </location>
</feature>
<name>A0A5R9J819_9PROT</name>
<feature type="transmembrane region" description="Helical" evidence="4">
    <location>
        <begin position="60"/>
        <end position="80"/>
    </location>
</feature>
<feature type="transmembrane region" description="Helical" evidence="4">
    <location>
        <begin position="379"/>
        <end position="399"/>
    </location>
</feature>
<feature type="domain" description="Major facilitator superfamily (MFS) profile" evidence="5">
    <location>
        <begin position="20"/>
        <end position="406"/>
    </location>
</feature>
<dbReference type="InterPro" id="IPR011701">
    <property type="entry name" value="MFS"/>
</dbReference>
<sequence>MSSTAPGKVVSAPTPPGITPRLTAVLAVACGAIISNIYYAQPLVAPISRSLHMPVRLSGLVVTLSQLGFGAGLLLVVPLADLLENRRLVIVMLAVTCLGLAGVALSGSTDTFLLAAFVVGLGSIAAQVLVPLAAHLAPDDQRGRVIGNVMGGLIGGIMLARPLASLLAASFGWRTVFEVSCVGMMVLAVVLRRVLPVRDPGLDHQDHRPRYGQLLASMLRMLRLRTLQRRIAYQMLAFAAFNLFWTAIPLMLAERFGLTQRGIALFALAGAGGTLAAPLAGRLADRGLTRQLTLMVPVMMAACFLTTRWAAGAGSLLVLVAASVILDGCVQINQVTSQRVIYALQPQARGRINGIYMAMMFVGGACGSSLGTVTEADGGWALTALAGAGLGLLAFALVLTERASVPRRP</sequence>
<feature type="transmembrane region" description="Helical" evidence="4">
    <location>
        <begin position="21"/>
        <end position="40"/>
    </location>
</feature>
<evidence type="ECO:0000313" key="6">
    <source>
        <dbReference type="EMBL" id="TLU71496.1"/>
    </source>
</evidence>
<organism evidence="6 7">
    <name type="scientific">Lichenicoccus roseus</name>
    <dbReference type="NCBI Taxonomy" id="2683649"/>
    <lineage>
        <taxon>Bacteria</taxon>
        <taxon>Pseudomonadati</taxon>
        <taxon>Pseudomonadota</taxon>
        <taxon>Alphaproteobacteria</taxon>
        <taxon>Acetobacterales</taxon>
        <taxon>Acetobacteraceae</taxon>
        <taxon>Lichenicoccus</taxon>
    </lineage>
</organism>
<feature type="transmembrane region" description="Helical" evidence="4">
    <location>
        <begin position="176"/>
        <end position="195"/>
    </location>
</feature>
<dbReference type="GO" id="GO:0022857">
    <property type="term" value="F:transmembrane transporter activity"/>
    <property type="evidence" value="ECO:0007669"/>
    <property type="project" value="InterPro"/>
</dbReference>
<protein>
    <submittedName>
        <fullName evidence="6">MFS transporter</fullName>
    </submittedName>
</protein>
<dbReference type="InterPro" id="IPR036259">
    <property type="entry name" value="MFS_trans_sf"/>
</dbReference>
<dbReference type="OrthoDB" id="9815356at2"/>
<gene>
    <name evidence="6" type="ORF">FE263_16535</name>
</gene>
<accession>A0A5R9J819</accession>
<proteinExistence type="predicted"/>
<dbReference type="Gene3D" id="1.20.1250.20">
    <property type="entry name" value="MFS general substrate transporter like domains"/>
    <property type="match status" value="1"/>
</dbReference>
<feature type="transmembrane region" description="Helical" evidence="4">
    <location>
        <begin position="354"/>
        <end position="373"/>
    </location>
</feature>
<dbReference type="InterPro" id="IPR020846">
    <property type="entry name" value="MFS_dom"/>
</dbReference>
<dbReference type="Pfam" id="PF07690">
    <property type="entry name" value="MFS_1"/>
    <property type="match status" value="1"/>
</dbReference>
<dbReference type="PANTHER" id="PTHR42910">
    <property type="entry name" value="TRANSPORTER SCO4007-RELATED"/>
    <property type="match status" value="1"/>
</dbReference>
<reference evidence="6 7" key="1">
    <citation type="submission" date="2019-05" db="EMBL/GenBank/DDBJ databases">
        <authorList>
            <person name="Pankratov T."/>
            <person name="Grouzdev D."/>
        </authorList>
    </citation>
    <scope>NUCLEOTIDE SEQUENCE [LARGE SCALE GENOMIC DNA]</scope>
    <source>
        <strain evidence="6 7">KEBCLARHB70R</strain>
    </source>
</reference>
<keyword evidence="7" id="KW-1185">Reference proteome</keyword>
<dbReference type="SUPFAM" id="SSF103473">
    <property type="entry name" value="MFS general substrate transporter"/>
    <property type="match status" value="1"/>
</dbReference>
<feature type="transmembrane region" description="Helical" evidence="4">
    <location>
        <begin position="145"/>
        <end position="164"/>
    </location>
</feature>
<evidence type="ECO:0000256" key="4">
    <source>
        <dbReference type="SAM" id="Phobius"/>
    </source>
</evidence>
<comment type="caution">
    <text evidence="6">The sequence shown here is derived from an EMBL/GenBank/DDBJ whole genome shotgun (WGS) entry which is preliminary data.</text>
</comment>